<evidence type="ECO:0000256" key="2">
    <source>
        <dbReference type="PIRSR" id="PIRSR036551-1"/>
    </source>
</evidence>
<feature type="region of interest" description="Disordered" evidence="3">
    <location>
        <begin position="43"/>
        <end position="63"/>
    </location>
</feature>
<dbReference type="EC" id="3.2.1.132" evidence="1"/>
<dbReference type="AlphaFoldDB" id="A0A7Y9E063"/>
<feature type="active site" description="Proton donor" evidence="2">
    <location>
        <position position="83"/>
    </location>
</feature>
<dbReference type="InterPro" id="IPR023346">
    <property type="entry name" value="Lysozyme-like_dom_sf"/>
</dbReference>
<organism evidence="5 6">
    <name type="scientific">Actinomycetospora corticicola</name>
    <dbReference type="NCBI Taxonomy" id="663602"/>
    <lineage>
        <taxon>Bacteria</taxon>
        <taxon>Bacillati</taxon>
        <taxon>Actinomycetota</taxon>
        <taxon>Actinomycetes</taxon>
        <taxon>Pseudonocardiales</taxon>
        <taxon>Pseudonocardiaceae</taxon>
        <taxon>Actinomycetospora</taxon>
    </lineage>
</organism>
<name>A0A7Y9E063_9PSEU</name>
<feature type="compositionally biased region" description="Low complexity" evidence="3">
    <location>
        <begin position="53"/>
        <end position="63"/>
    </location>
</feature>
<sequence>MVRRRPTLLVAACAAVLLLATACGGSATPTVAPIVVEPVSPAAGPAVPPPAPRAATSTAAPAPADLHDPALKDIAMQLVSSAENSTLDWKGQYGYLEDIGDGRGYTGGLIGFTSGTGDMLTLVRNYTATVPGNPLADFLPALEAVNGSASHEGLGEAFEGAWREAATDRRFLAAQDRLRDSAYFDPAVAAAKADGLPPLGQFVYYDAMVVHGPGSDRQSFGGIRAAAKKQARTPAQGGGLDEYLQAFWTVRIVVMRSEPAHTDVTRITDLQQKLARDGNYALRTPLSFSVYGEPFTIA</sequence>
<dbReference type="GO" id="GO:0005576">
    <property type="term" value="C:extracellular region"/>
    <property type="evidence" value="ECO:0007669"/>
    <property type="project" value="UniProtKB-SubCell"/>
</dbReference>
<dbReference type="PIRSF" id="PIRSF036551">
    <property type="entry name" value="Chitosanase"/>
    <property type="match status" value="1"/>
</dbReference>
<keyword evidence="6" id="KW-1185">Reference proteome</keyword>
<dbReference type="PROSITE" id="PS51257">
    <property type="entry name" value="PROKAR_LIPOPROTEIN"/>
    <property type="match status" value="1"/>
</dbReference>
<feature type="chain" id="PRO_5030561843" description="Chitosanase" evidence="4">
    <location>
        <begin position="28"/>
        <end position="298"/>
    </location>
</feature>
<comment type="catalytic activity">
    <reaction evidence="1">
        <text>Endohydrolysis of beta-(1-&gt;4)-linkages between D-glucosamine residues in a partly acetylated chitosan.</text>
        <dbReference type="EC" id="3.2.1.132"/>
    </reaction>
</comment>
<feature type="signal peptide" evidence="4">
    <location>
        <begin position="1"/>
        <end position="27"/>
    </location>
</feature>
<evidence type="ECO:0000313" key="5">
    <source>
        <dbReference type="EMBL" id="NYD38718.1"/>
    </source>
</evidence>
<dbReference type="SUPFAM" id="SSF53955">
    <property type="entry name" value="Lysozyme-like"/>
    <property type="match status" value="1"/>
</dbReference>
<dbReference type="GO" id="GO:0005975">
    <property type="term" value="P:carbohydrate metabolic process"/>
    <property type="evidence" value="ECO:0007669"/>
    <property type="project" value="UniProtKB-UniRule"/>
</dbReference>
<comment type="caution">
    <text evidence="5">The sequence shown here is derived from an EMBL/GenBank/DDBJ whole genome shotgun (WGS) entry which is preliminary data.</text>
</comment>
<dbReference type="Proteomes" id="UP000535890">
    <property type="component" value="Unassembled WGS sequence"/>
</dbReference>
<evidence type="ECO:0000256" key="3">
    <source>
        <dbReference type="SAM" id="MobiDB-lite"/>
    </source>
</evidence>
<dbReference type="RefSeq" id="WP_343054333.1">
    <property type="nucleotide sequence ID" value="NZ_BAABHP010000013.1"/>
</dbReference>
<comment type="similarity">
    <text evidence="1">Belongs to the glycosyl hydrolase 46 family.</text>
</comment>
<reference evidence="5 6" key="1">
    <citation type="submission" date="2020-07" db="EMBL/GenBank/DDBJ databases">
        <title>Sequencing the genomes of 1000 actinobacteria strains.</title>
        <authorList>
            <person name="Klenk H.-P."/>
        </authorList>
    </citation>
    <scope>NUCLEOTIDE SEQUENCE [LARGE SCALE GENOMIC DNA]</scope>
    <source>
        <strain evidence="5 6">DSM 45772</strain>
    </source>
</reference>
<dbReference type="Gene3D" id="1.20.141.10">
    <property type="entry name" value="Chitosanase, subunit A, domain 1"/>
    <property type="match status" value="1"/>
</dbReference>
<proteinExistence type="inferred from homology"/>
<keyword evidence="1 5" id="KW-0378">Hydrolase</keyword>
<dbReference type="EMBL" id="JACCBN010000001">
    <property type="protein sequence ID" value="NYD38718.1"/>
    <property type="molecule type" value="Genomic_DNA"/>
</dbReference>
<evidence type="ECO:0000256" key="1">
    <source>
        <dbReference type="PIRNR" id="PIRNR036551"/>
    </source>
</evidence>
<evidence type="ECO:0000256" key="4">
    <source>
        <dbReference type="SAM" id="SignalP"/>
    </source>
</evidence>
<dbReference type="PROSITE" id="PS60000">
    <property type="entry name" value="CHITOSANASE_46_80"/>
    <property type="match status" value="1"/>
</dbReference>
<dbReference type="GO" id="GO:0016977">
    <property type="term" value="F:chitosanase activity"/>
    <property type="evidence" value="ECO:0007669"/>
    <property type="project" value="UniProtKB-UniRule"/>
</dbReference>
<dbReference type="Pfam" id="PF01374">
    <property type="entry name" value="Glyco_hydro_46"/>
    <property type="match status" value="1"/>
</dbReference>
<feature type="active site" description="Nucleophile" evidence="2">
    <location>
        <position position="101"/>
    </location>
</feature>
<dbReference type="Gene3D" id="3.30.386.10">
    <property type="entry name" value="Chitosanase, subunit A, domain 2"/>
    <property type="match status" value="1"/>
</dbReference>
<comment type="subcellular location">
    <subcellularLocation>
        <location evidence="1">Secreted</location>
    </subcellularLocation>
</comment>
<protein>
    <recommendedName>
        <fullName evidence="1">Chitosanase</fullName>
        <ecNumber evidence="1">3.2.1.132</ecNumber>
    </recommendedName>
</protein>
<keyword evidence="1" id="KW-0964">Secreted</keyword>
<keyword evidence="4" id="KW-0732">Signal</keyword>
<comment type="function">
    <text evidence="1">Aids in the defense against invading fungal pathogens by degrading their cell wall chitosan.</text>
</comment>
<evidence type="ECO:0000313" key="6">
    <source>
        <dbReference type="Proteomes" id="UP000535890"/>
    </source>
</evidence>
<keyword evidence="1 5" id="KW-0326">Glycosidase</keyword>
<dbReference type="InterPro" id="IPR023099">
    <property type="entry name" value="Glyco_hydro_46_N"/>
</dbReference>
<gene>
    <name evidence="5" type="ORF">BJ983_004820</name>
</gene>
<dbReference type="InterPro" id="IPR000400">
    <property type="entry name" value="Glyco_hydro_46"/>
</dbReference>
<dbReference type="CDD" id="cd00978">
    <property type="entry name" value="chitosanase_GH46"/>
    <property type="match status" value="1"/>
</dbReference>
<accession>A0A7Y9E063</accession>